<dbReference type="Gene3D" id="2.60.120.200">
    <property type="match status" value="1"/>
</dbReference>
<dbReference type="EMBL" id="KB822718">
    <property type="protein sequence ID" value="ETN43159.1"/>
    <property type="molecule type" value="Genomic_DNA"/>
</dbReference>
<evidence type="ECO:0000313" key="2">
    <source>
        <dbReference type="EMBL" id="ETN43159.1"/>
    </source>
</evidence>
<dbReference type="GeneID" id="19969656"/>
<protein>
    <recommendedName>
        <fullName evidence="4">Beta-xylosidase C-terminal Concanavalin A-like domain-containing protein</fullName>
    </recommendedName>
</protein>
<dbReference type="PANTHER" id="PTHR35332">
    <property type="entry name" value="REGULATION OF ENOLASE PROTEIN 1"/>
    <property type="match status" value="1"/>
</dbReference>
<reference evidence="2 3" key="1">
    <citation type="submission" date="2013-03" db="EMBL/GenBank/DDBJ databases">
        <title>The Genome Sequence of Phialophora europaea CBS 101466.</title>
        <authorList>
            <consortium name="The Broad Institute Genomics Platform"/>
            <person name="Cuomo C."/>
            <person name="de Hoog S."/>
            <person name="Gorbushina A."/>
            <person name="Walker B."/>
            <person name="Young S.K."/>
            <person name="Zeng Q."/>
            <person name="Gargeya S."/>
            <person name="Fitzgerald M."/>
            <person name="Haas B."/>
            <person name="Abouelleil A."/>
            <person name="Allen A.W."/>
            <person name="Alvarado L."/>
            <person name="Arachchi H.M."/>
            <person name="Berlin A.M."/>
            <person name="Chapman S.B."/>
            <person name="Gainer-Dewar J."/>
            <person name="Goldberg J."/>
            <person name="Griggs A."/>
            <person name="Gujja S."/>
            <person name="Hansen M."/>
            <person name="Howarth C."/>
            <person name="Imamovic A."/>
            <person name="Ireland A."/>
            <person name="Larimer J."/>
            <person name="McCowan C."/>
            <person name="Murphy C."/>
            <person name="Pearson M."/>
            <person name="Poon T.W."/>
            <person name="Priest M."/>
            <person name="Roberts A."/>
            <person name="Saif S."/>
            <person name="Shea T."/>
            <person name="Sisk P."/>
            <person name="Sykes S."/>
            <person name="Wortman J."/>
            <person name="Nusbaum C."/>
            <person name="Birren B."/>
        </authorList>
    </citation>
    <scope>NUCLEOTIDE SEQUENCE [LARGE SCALE GENOMIC DNA]</scope>
    <source>
        <strain evidence="2 3">CBS 101466</strain>
    </source>
</reference>
<organism evidence="2 3">
    <name type="scientific">Cyphellophora europaea (strain CBS 101466)</name>
    <name type="common">Phialophora europaea</name>
    <dbReference type="NCBI Taxonomy" id="1220924"/>
    <lineage>
        <taxon>Eukaryota</taxon>
        <taxon>Fungi</taxon>
        <taxon>Dikarya</taxon>
        <taxon>Ascomycota</taxon>
        <taxon>Pezizomycotina</taxon>
        <taxon>Eurotiomycetes</taxon>
        <taxon>Chaetothyriomycetidae</taxon>
        <taxon>Chaetothyriales</taxon>
        <taxon>Cyphellophoraceae</taxon>
        <taxon>Cyphellophora</taxon>
    </lineage>
</organism>
<evidence type="ECO:0000313" key="3">
    <source>
        <dbReference type="Proteomes" id="UP000030752"/>
    </source>
</evidence>
<proteinExistence type="predicted"/>
<sequence length="248" mass="28133">MAHDSRYRAYNVRGGLEHEDDISEYFSLACPADSRLWRFMNSGDEFSAPMLLTSTDRSFDLLEVTVSAPFEETFDQAGIVIFCDMSPEEPWISPTSPQGRRRRRMHSEREHTGKWAKASLQQTSDGTLGLATVITHPNGWPDQSFAAITFDTSAHVGFQLHKTSLRIKFERVNDALWVWYRMPESFSTGQLYPEQVSNQYTKAREVGGFFAGSTAKSRVMVGCYASRPLENEKEFEAEFEALDIFPGS</sequence>
<dbReference type="VEuPathDB" id="FungiDB:HMPREF1541_02317"/>
<gene>
    <name evidence="2" type="ORF">HMPREF1541_02317</name>
</gene>
<name>W2S5C7_CYPE1</name>
<dbReference type="InterPro" id="IPR009784">
    <property type="entry name" value="DUF1349"/>
</dbReference>
<dbReference type="RefSeq" id="XP_008714895.1">
    <property type="nucleotide sequence ID" value="XM_008716673.1"/>
</dbReference>
<keyword evidence="3" id="KW-1185">Reference proteome</keyword>
<dbReference type="Proteomes" id="UP000030752">
    <property type="component" value="Unassembled WGS sequence"/>
</dbReference>
<dbReference type="AlphaFoldDB" id="W2S5C7"/>
<evidence type="ECO:0000256" key="1">
    <source>
        <dbReference type="SAM" id="MobiDB-lite"/>
    </source>
</evidence>
<dbReference type="InParanoid" id="W2S5C7"/>
<feature type="region of interest" description="Disordered" evidence="1">
    <location>
        <begin position="90"/>
        <end position="112"/>
    </location>
</feature>
<accession>W2S5C7</accession>
<dbReference type="OrthoDB" id="42525at2759"/>
<dbReference type="eggNOG" id="ENOG502S2TB">
    <property type="taxonomic scope" value="Eukaryota"/>
</dbReference>
<dbReference type="PANTHER" id="PTHR35332:SF3">
    <property type="entry name" value="FUCOSE-SPECIFIC LECTIN"/>
    <property type="match status" value="1"/>
</dbReference>
<dbReference type="HOGENOM" id="CLU_077442_0_0_1"/>
<evidence type="ECO:0008006" key="4">
    <source>
        <dbReference type="Google" id="ProtNLM"/>
    </source>
</evidence>
<dbReference type="Pfam" id="PF07081">
    <property type="entry name" value="DUF1349"/>
    <property type="match status" value="1"/>
</dbReference>